<name>A0A6J5KVR8_9CAUD</name>
<protein>
    <submittedName>
        <fullName evidence="1">AAA domain containing protein</fullName>
    </submittedName>
</protein>
<dbReference type="SUPFAM" id="SSF52540">
    <property type="entry name" value="P-loop containing nucleoside triphosphate hydrolases"/>
    <property type="match status" value="1"/>
</dbReference>
<evidence type="ECO:0000313" key="1">
    <source>
        <dbReference type="EMBL" id="CAB4124983.1"/>
    </source>
</evidence>
<dbReference type="Gene3D" id="3.40.50.300">
    <property type="entry name" value="P-loop containing nucleotide triphosphate hydrolases"/>
    <property type="match status" value="1"/>
</dbReference>
<organism evidence="1">
    <name type="scientific">uncultured Caudovirales phage</name>
    <dbReference type="NCBI Taxonomy" id="2100421"/>
    <lineage>
        <taxon>Viruses</taxon>
        <taxon>Duplodnaviria</taxon>
        <taxon>Heunggongvirae</taxon>
        <taxon>Uroviricota</taxon>
        <taxon>Caudoviricetes</taxon>
        <taxon>Peduoviridae</taxon>
        <taxon>Maltschvirus</taxon>
        <taxon>Maltschvirus maltsch</taxon>
    </lineage>
</organism>
<sequence length="358" mass="39215">MNLTSVARNAKSFYQSAACYYFTSRPGMGKTTTVEACVPIIARALDLNLGFVLINAPLLTPADAVGYLVPKHHDDGRVESLYTDPFWWITSEGKRLEEYDGGILFIDELDKADVDVKKVLGEMAETGRCGPHRLPAGWVVWAAGNRSQDRSGSTKELDHLINRRIEIEITDDIGAWETWSLKNGVHPAIVTFGVQNPHLVFQSEMPEKQGPFCSPRSLVKVGKVLACMADDKGLLPTDSDAIEIAGGAIGKPAAAQLFATLRLQAEMPPLESIIAAPDKVRVPDAPDAQMLICYNLAHRVDAANMGQLIKYIDRMPADFAITFAKAVVARLPAFVARPEMLDWAKRNNSLMTTLAVLK</sequence>
<dbReference type="EMBL" id="LR796185">
    <property type="protein sequence ID" value="CAB4124983.1"/>
    <property type="molecule type" value="Genomic_DNA"/>
</dbReference>
<reference evidence="1" key="1">
    <citation type="submission" date="2020-04" db="EMBL/GenBank/DDBJ databases">
        <authorList>
            <person name="Chiriac C."/>
            <person name="Salcher M."/>
            <person name="Ghai R."/>
            <person name="Kavagutti S V."/>
        </authorList>
    </citation>
    <scope>NUCLEOTIDE SEQUENCE</scope>
</reference>
<proteinExistence type="predicted"/>
<gene>
    <name evidence="1" type="ORF">UFOVP55_45</name>
</gene>
<accession>A0A6J5KVR8</accession>
<dbReference type="InterPro" id="IPR027417">
    <property type="entry name" value="P-loop_NTPase"/>
</dbReference>